<name>A0ABQ9GT01_9NEOP</name>
<feature type="transmembrane region" description="Helical" evidence="1">
    <location>
        <begin position="45"/>
        <end position="68"/>
    </location>
</feature>
<gene>
    <name evidence="2" type="ORF">PR048_023026</name>
</gene>
<evidence type="ECO:0000313" key="3">
    <source>
        <dbReference type="Proteomes" id="UP001159363"/>
    </source>
</evidence>
<reference evidence="2 3" key="1">
    <citation type="submission" date="2023-02" db="EMBL/GenBank/DDBJ databases">
        <title>LHISI_Scaffold_Assembly.</title>
        <authorList>
            <person name="Stuart O.P."/>
            <person name="Cleave R."/>
            <person name="Magrath M.J.L."/>
            <person name="Mikheyev A.S."/>
        </authorList>
    </citation>
    <scope>NUCLEOTIDE SEQUENCE [LARGE SCALE GENOMIC DNA]</scope>
    <source>
        <strain evidence="2">Daus_M_001</strain>
        <tissue evidence="2">Leg muscle</tissue>
    </source>
</reference>
<dbReference type="EMBL" id="JARBHB010000009">
    <property type="protein sequence ID" value="KAJ8875133.1"/>
    <property type="molecule type" value="Genomic_DNA"/>
</dbReference>
<keyword evidence="1" id="KW-0812">Transmembrane</keyword>
<accession>A0ABQ9GT01</accession>
<sequence>MSYDCVVVHHTHVLAAGSQSTTGDEQAGGTVAMCELSSSKSLSRLGIACGALSLATLLTAFVSSVWLFTREPVRLPNSEQATSITFRIGLWRVCPTVNKVNFSQRE</sequence>
<dbReference type="Proteomes" id="UP001159363">
    <property type="component" value="Chromosome 8"/>
</dbReference>
<organism evidence="2 3">
    <name type="scientific">Dryococelus australis</name>
    <dbReference type="NCBI Taxonomy" id="614101"/>
    <lineage>
        <taxon>Eukaryota</taxon>
        <taxon>Metazoa</taxon>
        <taxon>Ecdysozoa</taxon>
        <taxon>Arthropoda</taxon>
        <taxon>Hexapoda</taxon>
        <taxon>Insecta</taxon>
        <taxon>Pterygota</taxon>
        <taxon>Neoptera</taxon>
        <taxon>Polyneoptera</taxon>
        <taxon>Phasmatodea</taxon>
        <taxon>Verophasmatodea</taxon>
        <taxon>Anareolatae</taxon>
        <taxon>Phasmatidae</taxon>
        <taxon>Eurycanthinae</taxon>
        <taxon>Dryococelus</taxon>
    </lineage>
</organism>
<protein>
    <submittedName>
        <fullName evidence="2">Uncharacterized protein</fullName>
    </submittedName>
</protein>
<keyword evidence="3" id="KW-1185">Reference proteome</keyword>
<comment type="caution">
    <text evidence="2">The sequence shown here is derived from an EMBL/GenBank/DDBJ whole genome shotgun (WGS) entry which is preliminary data.</text>
</comment>
<keyword evidence="1" id="KW-0472">Membrane</keyword>
<proteinExistence type="predicted"/>
<keyword evidence="1" id="KW-1133">Transmembrane helix</keyword>
<evidence type="ECO:0000256" key="1">
    <source>
        <dbReference type="SAM" id="Phobius"/>
    </source>
</evidence>
<dbReference type="Gene3D" id="1.20.140.150">
    <property type="match status" value="1"/>
</dbReference>
<evidence type="ECO:0000313" key="2">
    <source>
        <dbReference type="EMBL" id="KAJ8875133.1"/>
    </source>
</evidence>